<sequence length="499" mass="54721">MELSALSLVVPMSVILMVIATKRVALSLFVGILVSAFLLHSFNVSGVIDYIYHRITSVFYTYESAFVINLSNLYVFGFLILLGILSQIIFKSGSVQNFVKKAKKYTKNAKTPEFIAFFVGIIIFVDDYFNALTVGQISKSLNDAHNSTRERLAYIIDSTSAPVCLLVPISSWGAYIMGIMNNDKSPLLEDSFSVLLSSLSSNYYAIFALIAVFLTIFWQINLPSMKKYQNVGVKDFYNENEQEESPSKLAPLSLLPISILILIVSISSLIFYTGYVLKNTDASLSLFYGGLFSLVITYFLAYRFLEKGSFFKIIFEGFKSMGSAILILTLAWAIGPVIRDDMQTGLYLAQISKEFLSSGGSVYMPLIFFLISGFIAFSTGTSWGAFAIMLPIGASMASESDIILIVSAILSGAVYGDHTSPISDTTILSATGAGCSVQSHFITQLPYATITMLCSMVSLMIASFTHSNTLALVVGLALLVGVFYVLKVVYRKKELVAQN</sequence>
<dbReference type="KEGG" id="hcm:HCD_01970"/>
<evidence type="ECO:0000256" key="4">
    <source>
        <dbReference type="ARBA" id="ARBA00022989"/>
    </source>
</evidence>
<dbReference type="PANTHER" id="PTHR43478:SF1">
    <property type="entry name" value="NA+_H+ ANTIPORTER NHAC-LIKE C-TERMINAL DOMAIN-CONTAINING PROTEIN"/>
    <property type="match status" value="1"/>
</dbReference>
<accession>I0ER49</accession>
<evidence type="ECO:0000256" key="6">
    <source>
        <dbReference type="SAM" id="Phobius"/>
    </source>
</evidence>
<dbReference type="EMBL" id="CP003481">
    <property type="protein sequence ID" value="AFI05418.1"/>
    <property type="molecule type" value="Genomic_DNA"/>
</dbReference>
<proteinExistence type="predicted"/>
<feature type="transmembrane region" description="Helical" evidence="6">
    <location>
        <begin position="252"/>
        <end position="274"/>
    </location>
</feature>
<dbReference type="GO" id="GO:0005886">
    <property type="term" value="C:plasma membrane"/>
    <property type="evidence" value="ECO:0007669"/>
    <property type="project" value="UniProtKB-SubCell"/>
</dbReference>
<keyword evidence="2" id="KW-1003">Cell membrane</keyword>
<evidence type="ECO:0000259" key="7">
    <source>
        <dbReference type="Pfam" id="PF03553"/>
    </source>
</evidence>
<feature type="transmembrane region" description="Helical" evidence="6">
    <location>
        <begin position="445"/>
        <end position="464"/>
    </location>
</feature>
<dbReference type="PATRIC" id="fig|1163745.3.peg.414"/>
<evidence type="ECO:0000256" key="3">
    <source>
        <dbReference type="ARBA" id="ARBA00022692"/>
    </source>
</evidence>
<dbReference type="AlphaFoldDB" id="I0ER49"/>
<dbReference type="Pfam" id="PF03553">
    <property type="entry name" value="Na_H_antiporter"/>
    <property type="match status" value="1"/>
</dbReference>
<feature type="transmembrane region" description="Helical" evidence="6">
    <location>
        <begin position="201"/>
        <end position="220"/>
    </location>
</feature>
<dbReference type="eggNOG" id="COG1757">
    <property type="taxonomic scope" value="Bacteria"/>
</dbReference>
<keyword evidence="3 6" id="KW-0812">Transmembrane</keyword>
<dbReference type="RefSeq" id="WP_014658941.1">
    <property type="nucleotide sequence ID" value="NC_017735.1"/>
</dbReference>
<feature type="domain" description="Na+/H+ antiporter NhaC-like C-terminal" evidence="7">
    <location>
        <begin position="163"/>
        <end position="462"/>
    </location>
</feature>
<evidence type="ECO:0000256" key="2">
    <source>
        <dbReference type="ARBA" id="ARBA00022475"/>
    </source>
</evidence>
<name>I0ER49_HELCM</name>
<evidence type="ECO:0000313" key="8">
    <source>
        <dbReference type="EMBL" id="AFI05418.1"/>
    </source>
</evidence>
<dbReference type="PANTHER" id="PTHR43478">
    <property type="entry name" value="NA+/H+ ANTIPORTER-RELATED"/>
    <property type="match status" value="1"/>
</dbReference>
<feature type="transmembrane region" description="Helical" evidence="6">
    <location>
        <begin position="30"/>
        <end position="52"/>
    </location>
</feature>
<feature type="transmembrane region" description="Helical" evidence="6">
    <location>
        <begin position="317"/>
        <end position="338"/>
    </location>
</feature>
<dbReference type="InterPro" id="IPR018461">
    <property type="entry name" value="Na/H_Antiport_NhaC-like_C"/>
</dbReference>
<comment type="subcellular location">
    <subcellularLocation>
        <location evidence="1">Cell membrane</location>
        <topology evidence="1">Multi-pass membrane protein</topology>
    </subcellularLocation>
</comment>
<organism evidence="8 9">
    <name type="scientific">Helicobacter cetorum (strain ATCC BAA-540 / CCUG 52418 / MIT 99-5656)</name>
    <dbReference type="NCBI Taxonomy" id="1163745"/>
    <lineage>
        <taxon>Bacteria</taxon>
        <taxon>Pseudomonadati</taxon>
        <taxon>Campylobacterota</taxon>
        <taxon>Epsilonproteobacteria</taxon>
        <taxon>Campylobacterales</taxon>
        <taxon>Helicobacteraceae</taxon>
        <taxon>Helicobacter</taxon>
    </lineage>
</organism>
<feature type="transmembrane region" description="Helical" evidence="6">
    <location>
        <begin position="470"/>
        <end position="490"/>
    </location>
</feature>
<dbReference type="HOGENOM" id="CLU_018751_1_0_7"/>
<gene>
    <name evidence="8" type="ordered locus">HCD_01970</name>
</gene>
<dbReference type="Proteomes" id="UP000005013">
    <property type="component" value="Chromosome"/>
</dbReference>
<feature type="transmembrane region" description="Helical" evidence="6">
    <location>
        <begin position="286"/>
        <end position="305"/>
    </location>
</feature>
<dbReference type="STRING" id="1163745.HCD_01970"/>
<reference evidence="8 9" key="1">
    <citation type="journal article" date="2013" name="PLoS ONE">
        <title>Sequence Divergence and Conservation in Genomes ofHelicobacter cetorum Strains from a Dolphin and a Whale.</title>
        <authorList>
            <person name="Kersulyte D."/>
            <person name="Rossi M."/>
            <person name="Berg D.E."/>
        </authorList>
    </citation>
    <scope>NUCLEOTIDE SEQUENCE [LARGE SCALE GENOMIC DNA]</scope>
    <source>
        <strain evidence="8 9">MIT 99-5656</strain>
    </source>
</reference>
<evidence type="ECO:0000313" key="9">
    <source>
        <dbReference type="Proteomes" id="UP000005013"/>
    </source>
</evidence>
<evidence type="ECO:0000256" key="5">
    <source>
        <dbReference type="ARBA" id="ARBA00023136"/>
    </source>
</evidence>
<feature type="transmembrane region" description="Helical" evidence="6">
    <location>
        <begin position="362"/>
        <end position="390"/>
    </location>
</feature>
<evidence type="ECO:0000256" key="1">
    <source>
        <dbReference type="ARBA" id="ARBA00004651"/>
    </source>
</evidence>
<keyword evidence="5 6" id="KW-0472">Membrane</keyword>
<keyword evidence="4 6" id="KW-1133">Transmembrane helix</keyword>
<protein>
    <submittedName>
        <fullName evidence="8">Integral membrane protein</fullName>
    </submittedName>
</protein>
<feature type="transmembrane region" description="Helical" evidence="6">
    <location>
        <begin position="73"/>
        <end position="90"/>
    </location>
</feature>
<feature type="transmembrane region" description="Helical" evidence="6">
    <location>
        <begin position="152"/>
        <end position="181"/>
    </location>
</feature>
<feature type="transmembrane region" description="Helical" evidence="6">
    <location>
        <begin position="114"/>
        <end position="131"/>
    </location>
</feature>
<dbReference type="OrthoDB" id="9762978at2"/>
<keyword evidence="9" id="KW-1185">Reference proteome</keyword>